<dbReference type="AlphaFoldDB" id="A0AAD8W3Y9"/>
<feature type="compositionally biased region" description="Low complexity" evidence="5">
    <location>
        <begin position="473"/>
        <end position="491"/>
    </location>
</feature>
<accession>A0AAD8W3Y9</accession>
<feature type="compositionally biased region" description="Pro residues" evidence="5">
    <location>
        <begin position="341"/>
        <end position="363"/>
    </location>
</feature>
<dbReference type="GO" id="GO:0009507">
    <property type="term" value="C:chloroplast"/>
    <property type="evidence" value="ECO:0007669"/>
    <property type="project" value="UniProtKB-SubCell"/>
</dbReference>
<feature type="compositionally biased region" description="Pro residues" evidence="5">
    <location>
        <begin position="320"/>
        <end position="330"/>
    </location>
</feature>
<keyword evidence="8" id="KW-1185">Reference proteome</keyword>
<dbReference type="SUPFAM" id="SSF51735">
    <property type="entry name" value="NAD(P)-binding Rossmann-fold domains"/>
    <property type="match status" value="1"/>
</dbReference>
<evidence type="ECO:0000256" key="2">
    <source>
        <dbReference type="ARBA" id="ARBA00022528"/>
    </source>
</evidence>
<keyword evidence="2" id="KW-0150">Chloroplast</keyword>
<dbReference type="FunFam" id="3.40.50.720:FF:000499">
    <property type="entry name" value="Protein TIC 62, chloroplastic"/>
    <property type="match status" value="1"/>
</dbReference>
<sequence>MEAKAAAVSLSAPLPRCRISNMLACSARRSSRRCRYHHGAPLRSLAASSSARSFPVARVYASAATTPAKEQDLVFVAGATGKVGSRTVRELIKLGFRVRAAVRSKQRASPLVQSVERLELGEGTASSRLELVECDLEKQGDSGIAAAIGGASLVVCSIGASEKEILDVTGPYRIDYLATANLVRAAAAAGVEHFVLVTSLGTTRVGFPAALLNLFWGVLYWKKLAEEALVASGVPYTIVRPGGMERPTDAYKETHNLVVAPRDTYVGGLVSNLQIAELIACVAKNRSAAYCKVVEVVAETTAPLLPTEDLLAKVPSDPGRSPPPPPPAPAAPVTEAVKESPPAPPAAEAPAPPAASVAPPPAAAPKAAERPLSPYTAYAGLKPPSSPTPSFSSGATSQAKESPPVAAAPAAPAPAAPAPAAPVPAAPATAKQRPLSPYTAYEGMKPPSSPTPSFSSGKAKDDASPSPPPPAASPDAATSTTAEAAATPPTSLGSSDNGAPTTAAPARPLSPYARYEDLKPPSTPTPSAPKV</sequence>
<dbReference type="InterPro" id="IPR036291">
    <property type="entry name" value="NAD(P)-bd_dom_sf"/>
</dbReference>
<feature type="region of interest" description="Disordered" evidence="5">
    <location>
        <begin position="311"/>
        <end position="531"/>
    </location>
</feature>
<dbReference type="InterPro" id="IPR044719">
    <property type="entry name" value="TIC62"/>
</dbReference>
<feature type="compositionally biased region" description="Pro residues" evidence="5">
    <location>
        <begin position="521"/>
        <end position="531"/>
    </location>
</feature>
<dbReference type="InterPro" id="IPR016040">
    <property type="entry name" value="NAD(P)-bd_dom"/>
</dbReference>
<keyword evidence="3" id="KW-0934">Plastid</keyword>
<dbReference type="EMBL" id="JAUUTY010000005">
    <property type="protein sequence ID" value="KAK1631998.1"/>
    <property type="molecule type" value="Genomic_DNA"/>
</dbReference>
<feature type="compositionally biased region" description="Pro residues" evidence="5">
    <location>
        <begin position="411"/>
        <end position="425"/>
    </location>
</feature>
<gene>
    <name evidence="7" type="ORF">QYE76_006313</name>
</gene>
<comment type="subcellular location">
    <subcellularLocation>
        <location evidence="1">Plastid</location>
        <location evidence="1">Chloroplast</location>
    </subcellularLocation>
</comment>
<dbReference type="PANTHER" id="PTHR47285">
    <property type="entry name" value="PROTEIN TIC 62, CHLOROPLASTIC"/>
    <property type="match status" value="1"/>
</dbReference>
<evidence type="ECO:0000256" key="1">
    <source>
        <dbReference type="ARBA" id="ARBA00004229"/>
    </source>
</evidence>
<evidence type="ECO:0000256" key="5">
    <source>
        <dbReference type="SAM" id="MobiDB-lite"/>
    </source>
</evidence>
<evidence type="ECO:0000313" key="8">
    <source>
        <dbReference type="Proteomes" id="UP001231189"/>
    </source>
</evidence>
<protein>
    <recommendedName>
        <fullName evidence="6">NAD(P)-binding domain-containing protein</fullName>
    </recommendedName>
</protein>
<proteinExistence type="predicted"/>
<keyword evidence="4" id="KW-0809">Transit peptide</keyword>
<organism evidence="7 8">
    <name type="scientific">Lolium multiflorum</name>
    <name type="common">Italian ryegrass</name>
    <name type="synonym">Lolium perenne subsp. multiflorum</name>
    <dbReference type="NCBI Taxonomy" id="4521"/>
    <lineage>
        <taxon>Eukaryota</taxon>
        <taxon>Viridiplantae</taxon>
        <taxon>Streptophyta</taxon>
        <taxon>Embryophyta</taxon>
        <taxon>Tracheophyta</taxon>
        <taxon>Spermatophyta</taxon>
        <taxon>Magnoliopsida</taxon>
        <taxon>Liliopsida</taxon>
        <taxon>Poales</taxon>
        <taxon>Poaceae</taxon>
        <taxon>BOP clade</taxon>
        <taxon>Pooideae</taxon>
        <taxon>Poodae</taxon>
        <taxon>Poeae</taxon>
        <taxon>Poeae Chloroplast Group 2 (Poeae type)</taxon>
        <taxon>Loliodinae</taxon>
        <taxon>Loliinae</taxon>
        <taxon>Lolium</taxon>
    </lineage>
</organism>
<dbReference type="Gene3D" id="3.40.50.720">
    <property type="entry name" value="NAD(P)-binding Rossmann-like Domain"/>
    <property type="match status" value="1"/>
</dbReference>
<feature type="domain" description="NAD(P)-binding" evidence="6">
    <location>
        <begin position="78"/>
        <end position="284"/>
    </location>
</feature>
<evidence type="ECO:0000256" key="3">
    <source>
        <dbReference type="ARBA" id="ARBA00022640"/>
    </source>
</evidence>
<dbReference type="Proteomes" id="UP001231189">
    <property type="component" value="Unassembled WGS sequence"/>
</dbReference>
<evidence type="ECO:0000313" key="7">
    <source>
        <dbReference type="EMBL" id="KAK1631998.1"/>
    </source>
</evidence>
<dbReference type="CDD" id="cd05243">
    <property type="entry name" value="SDR_a5"/>
    <property type="match status" value="1"/>
</dbReference>
<evidence type="ECO:0000259" key="6">
    <source>
        <dbReference type="Pfam" id="PF13460"/>
    </source>
</evidence>
<comment type="caution">
    <text evidence="7">The sequence shown here is derived from an EMBL/GenBank/DDBJ whole genome shotgun (WGS) entry which is preliminary data.</text>
</comment>
<reference evidence="7" key="1">
    <citation type="submission" date="2023-07" db="EMBL/GenBank/DDBJ databases">
        <title>A chromosome-level genome assembly of Lolium multiflorum.</title>
        <authorList>
            <person name="Chen Y."/>
            <person name="Copetti D."/>
            <person name="Kolliker R."/>
            <person name="Studer B."/>
        </authorList>
    </citation>
    <scope>NUCLEOTIDE SEQUENCE</scope>
    <source>
        <strain evidence="7">02402/16</strain>
        <tissue evidence="7">Leaf</tissue>
    </source>
</reference>
<dbReference type="Pfam" id="PF13460">
    <property type="entry name" value="NAD_binding_10"/>
    <property type="match status" value="1"/>
</dbReference>
<evidence type="ECO:0000256" key="4">
    <source>
        <dbReference type="ARBA" id="ARBA00022946"/>
    </source>
</evidence>
<name>A0AAD8W3Y9_LOLMU</name>
<dbReference type="PANTHER" id="PTHR47285:SF1">
    <property type="entry name" value="PROTEIN TIC 62, CHLOROPLASTIC"/>
    <property type="match status" value="1"/>
</dbReference>